<evidence type="ECO:0000256" key="1">
    <source>
        <dbReference type="ARBA" id="ARBA00022485"/>
    </source>
</evidence>
<evidence type="ECO:0000256" key="15">
    <source>
        <dbReference type="ARBA" id="ARBA00038058"/>
    </source>
</evidence>
<dbReference type="InterPro" id="IPR027417">
    <property type="entry name" value="P-loop_NTPase"/>
</dbReference>
<evidence type="ECO:0000256" key="6">
    <source>
        <dbReference type="ARBA" id="ARBA00022801"/>
    </source>
</evidence>
<dbReference type="GO" id="GO:0051539">
    <property type="term" value="F:4 iron, 4 sulfur cluster binding"/>
    <property type="evidence" value="ECO:0007669"/>
    <property type="project" value="UniProtKB-KW"/>
</dbReference>
<dbReference type="PANTHER" id="PTHR11472:SF34">
    <property type="entry name" value="REGULATOR OF TELOMERE ELONGATION HELICASE 1"/>
    <property type="match status" value="1"/>
</dbReference>
<evidence type="ECO:0000256" key="12">
    <source>
        <dbReference type="ARBA" id="ARBA00023125"/>
    </source>
</evidence>
<dbReference type="Pfam" id="PF12705">
    <property type="entry name" value="PDDEXK_1"/>
    <property type="match status" value="1"/>
</dbReference>
<dbReference type="EMBL" id="JARQBI010000012">
    <property type="protein sequence ID" value="MDT2796818.1"/>
    <property type="molecule type" value="Genomic_DNA"/>
</dbReference>
<evidence type="ECO:0000256" key="2">
    <source>
        <dbReference type="ARBA" id="ARBA00022722"/>
    </source>
</evidence>
<keyword evidence="1" id="KW-0004">4Fe-4S</keyword>
<dbReference type="GO" id="GO:0004527">
    <property type="term" value="F:exonuclease activity"/>
    <property type="evidence" value="ECO:0007669"/>
    <property type="project" value="UniProtKB-KW"/>
</dbReference>
<keyword evidence="3" id="KW-0479">Metal-binding</keyword>
<keyword evidence="6" id="KW-0378">Hydrolase</keyword>
<dbReference type="PROSITE" id="PS51193">
    <property type="entry name" value="HELICASE_ATP_BIND_2"/>
    <property type="match status" value="1"/>
</dbReference>
<feature type="domain" description="Helicase ATP-binding" evidence="16">
    <location>
        <begin position="180"/>
        <end position="440"/>
    </location>
</feature>
<dbReference type="InterPro" id="IPR011604">
    <property type="entry name" value="PDDEXK-like_dom_sf"/>
</dbReference>
<keyword evidence="10" id="KW-0408">Iron</keyword>
<dbReference type="SUPFAM" id="SSF52540">
    <property type="entry name" value="P-loop containing nucleoside triphosphate hydrolases"/>
    <property type="match status" value="1"/>
</dbReference>
<evidence type="ECO:0000256" key="8">
    <source>
        <dbReference type="ARBA" id="ARBA00022839"/>
    </source>
</evidence>
<evidence type="ECO:0000313" key="17">
    <source>
        <dbReference type="EMBL" id="MDT2796818.1"/>
    </source>
</evidence>
<name>A0AAW8TN18_9ENTE</name>
<accession>A0AAW8TN18</accession>
<proteinExistence type="inferred from homology"/>
<dbReference type="Gene3D" id="1.10.30.20">
    <property type="entry name" value="Bacterial XPD DNA helicase, FeS cluster domain"/>
    <property type="match status" value="1"/>
</dbReference>
<dbReference type="Proteomes" id="UP001255696">
    <property type="component" value="Unassembled WGS sequence"/>
</dbReference>
<dbReference type="InterPro" id="IPR011545">
    <property type="entry name" value="DEAD/DEAH_box_helicase_dom"/>
</dbReference>
<dbReference type="InterPro" id="IPR042493">
    <property type="entry name" value="XPD_DNA_FeS"/>
</dbReference>
<dbReference type="Gene3D" id="3.90.320.10">
    <property type="match status" value="1"/>
</dbReference>
<keyword evidence="2" id="KW-0540">Nuclease</keyword>
<dbReference type="Pfam" id="PF00270">
    <property type="entry name" value="DEAD"/>
    <property type="match status" value="1"/>
</dbReference>
<gene>
    <name evidence="17" type="ORF">P7H47_06125</name>
</gene>
<keyword evidence="4" id="KW-0547">Nucleotide-binding</keyword>
<dbReference type="GO" id="GO:0003677">
    <property type="term" value="F:DNA binding"/>
    <property type="evidence" value="ECO:0007669"/>
    <property type="project" value="UniProtKB-KW"/>
</dbReference>
<evidence type="ECO:0000256" key="3">
    <source>
        <dbReference type="ARBA" id="ARBA00022723"/>
    </source>
</evidence>
<keyword evidence="9" id="KW-0067">ATP-binding</keyword>
<dbReference type="InterPro" id="IPR014013">
    <property type="entry name" value="Helic_SF1/SF2_ATP-bd_DinG/Rad3"/>
</dbReference>
<dbReference type="GO" id="GO:0016818">
    <property type="term" value="F:hydrolase activity, acting on acid anhydrides, in phosphorus-containing anhydrides"/>
    <property type="evidence" value="ECO:0007669"/>
    <property type="project" value="InterPro"/>
</dbReference>
<dbReference type="Pfam" id="PF06733">
    <property type="entry name" value="DEAD_2"/>
    <property type="match status" value="1"/>
</dbReference>
<dbReference type="InterPro" id="IPR038726">
    <property type="entry name" value="PDDEXK_AddAB-type"/>
</dbReference>
<dbReference type="GO" id="GO:0005524">
    <property type="term" value="F:ATP binding"/>
    <property type="evidence" value="ECO:0007669"/>
    <property type="project" value="UniProtKB-KW"/>
</dbReference>
<evidence type="ECO:0000259" key="16">
    <source>
        <dbReference type="PROSITE" id="PS51193"/>
    </source>
</evidence>
<dbReference type="AlphaFoldDB" id="A0AAW8TN18"/>
<keyword evidence="14" id="KW-0413">Isomerase</keyword>
<reference evidence="17" key="1">
    <citation type="submission" date="2023-03" db="EMBL/GenBank/DDBJ databases">
        <authorList>
            <person name="Shen W."/>
            <person name="Cai J."/>
        </authorList>
    </citation>
    <scope>NUCLEOTIDE SEQUENCE</scope>
    <source>
        <strain evidence="17">B245-2</strain>
    </source>
</reference>
<keyword evidence="11" id="KW-0411">Iron-sulfur</keyword>
<protein>
    <submittedName>
        <fullName evidence="17">ATP-dependent DNA helicase</fullName>
    </submittedName>
</protein>
<dbReference type="Gene3D" id="3.40.50.300">
    <property type="entry name" value="P-loop containing nucleotide triphosphate hydrolases"/>
    <property type="match status" value="2"/>
</dbReference>
<keyword evidence="8" id="KW-0269">Exonuclease</keyword>
<evidence type="ECO:0000256" key="11">
    <source>
        <dbReference type="ARBA" id="ARBA00023014"/>
    </source>
</evidence>
<evidence type="ECO:0000256" key="9">
    <source>
        <dbReference type="ARBA" id="ARBA00022840"/>
    </source>
</evidence>
<dbReference type="InterPro" id="IPR006554">
    <property type="entry name" value="Helicase-like_DEXD_c2"/>
</dbReference>
<dbReference type="Gene3D" id="1.10.275.40">
    <property type="match status" value="1"/>
</dbReference>
<dbReference type="InterPro" id="IPR006555">
    <property type="entry name" value="ATP-dep_Helicase_C"/>
</dbReference>
<keyword evidence="7 17" id="KW-0347">Helicase</keyword>
<evidence type="ECO:0000256" key="14">
    <source>
        <dbReference type="ARBA" id="ARBA00023235"/>
    </source>
</evidence>
<dbReference type="Pfam" id="PF13307">
    <property type="entry name" value="Helicase_C_2"/>
    <property type="match status" value="1"/>
</dbReference>
<evidence type="ECO:0000256" key="4">
    <source>
        <dbReference type="ARBA" id="ARBA00022741"/>
    </source>
</evidence>
<dbReference type="PANTHER" id="PTHR11472">
    <property type="entry name" value="DNA REPAIR DEAD HELICASE RAD3/XP-D SUBFAMILY MEMBER"/>
    <property type="match status" value="1"/>
</dbReference>
<keyword evidence="13" id="KW-0234">DNA repair</keyword>
<comment type="caution">
    <text evidence="17">The sequence shown here is derived from an EMBL/GenBank/DDBJ whole genome shotgun (WGS) entry which is preliminary data.</text>
</comment>
<evidence type="ECO:0000256" key="7">
    <source>
        <dbReference type="ARBA" id="ARBA00022806"/>
    </source>
</evidence>
<keyword evidence="12" id="KW-0238">DNA-binding</keyword>
<sequence>MQSKKVSVRELVAFVHNEESIDNRKQSNHTALEGSKIHRKLQQSMDENYQSEVSLKTVYQGKQFDIQLEGRCDGIWQKENQIIIDEIKTGEHTFEQLEDATLQLFMAQAKIYAYIYALQEKLEEVVVMVRYFCTQDEKIDEYQNQYSFDELNDYYQETMKEYEKWLIFLDKYRQNRQKKLQALQFPYNNYRKGQRELSIVVYRTLSQEKCLFMEAPTGTGKTLSTLFPALKAMGEYNQGRIFYLTAKTITRQVALDTMKLFEEQQSEIKTIEISAKEKICFMNECKCNPDYCPFAKNYYQKQKLAIWDLLNNGHFYSREQISEVAKKYECCPFELSLDLSLYSDVIVCDYNYLFDPQVYLKRFFELEETDSYFLVDEGHNLISRAREMYSKALSLQLIKDFKKLLPKHHRKHHKILQQFIEYCEESRKLLKDRDYLFQKELPDKLIDLGYRWSEYFRDFLLELKDEIPTWLQNLYFDLMSFLKISEYYDDHFSFLVELVNHELQFKIFCLDPAHFIKQKLDFGKGSVLFSATLSPVQYYQNLLVGHTDDLTFRQSSPFNQNQFQVLVADYLPMTYKYRSQVVDSLCELIKKATDIKAGNYFCFFPSFSYMEEVYQRYIQLYPEAEVLIQSRELKDVEKEAFLANFQAQNEQVVLGFCVLGGVFSEGIDLKKNRLIGSIIVSVGLPQISKEQEELKKYFDEKNQQGFYYIYQLPGFNKIMQAAGRVIRTEEDRGVILLIDQRFGRKDYMQLYPTHWSKGVVVHDLNSMLNQLKQFWH</sequence>
<dbReference type="SMART" id="SM00488">
    <property type="entry name" value="DEXDc2"/>
    <property type="match status" value="1"/>
</dbReference>
<evidence type="ECO:0000313" key="18">
    <source>
        <dbReference type="Proteomes" id="UP001255696"/>
    </source>
</evidence>
<dbReference type="SMART" id="SM00491">
    <property type="entry name" value="HELICc2"/>
    <property type="match status" value="1"/>
</dbReference>
<keyword evidence="5" id="KW-0227">DNA damage</keyword>
<evidence type="ECO:0000256" key="13">
    <source>
        <dbReference type="ARBA" id="ARBA00023204"/>
    </source>
</evidence>
<dbReference type="InterPro" id="IPR010614">
    <property type="entry name" value="RAD3-like_helicase_DEAD"/>
</dbReference>
<evidence type="ECO:0000256" key="5">
    <source>
        <dbReference type="ARBA" id="ARBA00022763"/>
    </source>
</evidence>
<dbReference type="RefSeq" id="WP_311897657.1">
    <property type="nucleotide sequence ID" value="NZ_CP184653.1"/>
</dbReference>
<dbReference type="GO" id="GO:0003678">
    <property type="term" value="F:DNA helicase activity"/>
    <property type="evidence" value="ECO:0007669"/>
    <property type="project" value="InterPro"/>
</dbReference>
<dbReference type="InterPro" id="IPR045028">
    <property type="entry name" value="DinG/Rad3-like"/>
</dbReference>
<comment type="similarity">
    <text evidence="15">Belongs to the helicase family. DinG subfamily.</text>
</comment>
<evidence type="ECO:0000256" key="10">
    <source>
        <dbReference type="ARBA" id="ARBA00023004"/>
    </source>
</evidence>
<dbReference type="GO" id="GO:0046872">
    <property type="term" value="F:metal ion binding"/>
    <property type="evidence" value="ECO:0007669"/>
    <property type="project" value="UniProtKB-KW"/>
</dbReference>
<organism evidence="17 18">
    <name type="scientific">Enterococcus cecorum</name>
    <dbReference type="NCBI Taxonomy" id="44008"/>
    <lineage>
        <taxon>Bacteria</taxon>
        <taxon>Bacillati</taxon>
        <taxon>Bacillota</taxon>
        <taxon>Bacilli</taxon>
        <taxon>Lactobacillales</taxon>
        <taxon>Enterococcaceae</taxon>
        <taxon>Enterococcus</taxon>
    </lineage>
</organism>
<dbReference type="GO" id="GO:0006281">
    <property type="term" value="P:DNA repair"/>
    <property type="evidence" value="ECO:0007669"/>
    <property type="project" value="UniProtKB-KW"/>
</dbReference>